<dbReference type="AlphaFoldDB" id="C8PJN3"/>
<gene>
    <name evidence="1" type="ORF">CAMGR0001_1433</name>
</gene>
<sequence length="138" mass="15516">MIKFTTPYIIAKTGLESALGIQGVTIDAQLSALNATSATPRARSFANVKLNLNPRFLHQLVIRRKAIQTKGVNLNLAPQPLSQRVIINSRRQSAARMLTPRAIFDHVAAAKFKEPLNFKVRRILRILKFTALKFRSLR</sequence>
<dbReference type="Proteomes" id="UP000005709">
    <property type="component" value="Unassembled WGS sequence"/>
</dbReference>
<name>C8PJN3_9BACT</name>
<evidence type="ECO:0000313" key="2">
    <source>
        <dbReference type="Proteomes" id="UP000005709"/>
    </source>
</evidence>
<organism evidence="1 2">
    <name type="scientific">Campylobacter gracilis RM3268</name>
    <dbReference type="NCBI Taxonomy" id="553220"/>
    <lineage>
        <taxon>Bacteria</taxon>
        <taxon>Pseudomonadati</taxon>
        <taxon>Campylobacterota</taxon>
        <taxon>Epsilonproteobacteria</taxon>
        <taxon>Campylobacterales</taxon>
        <taxon>Campylobacteraceae</taxon>
        <taxon>Campylobacter</taxon>
    </lineage>
</organism>
<evidence type="ECO:0000313" key="1">
    <source>
        <dbReference type="EMBL" id="EEV17138.1"/>
    </source>
</evidence>
<keyword evidence="2" id="KW-1185">Reference proteome</keyword>
<reference evidence="1 2" key="1">
    <citation type="submission" date="2009-07" db="EMBL/GenBank/DDBJ databases">
        <authorList>
            <person name="Madupu R."/>
            <person name="Sebastian Y."/>
            <person name="Durkin A.S."/>
            <person name="Torralba M."/>
            <person name="Methe B."/>
            <person name="Sutton G.G."/>
            <person name="Strausberg R.L."/>
            <person name="Nelson K.E."/>
        </authorList>
    </citation>
    <scope>NUCLEOTIDE SEQUENCE [LARGE SCALE GENOMIC DNA]</scope>
    <source>
        <strain evidence="1 2">RM3268</strain>
    </source>
</reference>
<protein>
    <submittedName>
        <fullName evidence="1">Uncharacterized protein</fullName>
    </submittedName>
</protein>
<proteinExistence type="predicted"/>
<accession>C8PJN3</accession>
<dbReference type="EMBL" id="ACYG01000027">
    <property type="protein sequence ID" value="EEV17138.1"/>
    <property type="molecule type" value="Genomic_DNA"/>
</dbReference>
<comment type="caution">
    <text evidence="1">The sequence shown here is derived from an EMBL/GenBank/DDBJ whole genome shotgun (WGS) entry which is preliminary data.</text>
</comment>
<dbReference type="RefSeq" id="WP_005872140.1">
    <property type="nucleotide sequence ID" value="NZ_ACYG01000027.1"/>
</dbReference>